<dbReference type="Proteomes" id="UP000245119">
    <property type="component" value="Linkage Group LG3"/>
</dbReference>
<keyword evidence="3" id="KW-1185">Reference proteome</keyword>
<protein>
    <submittedName>
        <fullName evidence="2">Uncharacterized protein</fullName>
    </submittedName>
</protein>
<gene>
    <name evidence="2" type="ORF">C0Q70_04524</name>
</gene>
<evidence type="ECO:0000313" key="3">
    <source>
        <dbReference type="Proteomes" id="UP000245119"/>
    </source>
</evidence>
<organism evidence="2 3">
    <name type="scientific">Pomacea canaliculata</name>
    <name type="common">Golden apple snail</name>
    <dbReference type="NCBI Taxonomy" id="400727"/>
    <lineage>
        <taxon>Eukaryota</taxon>
        <taxon>Metazoa</taxon>
        <taxon>Spiralia</taxon>
        <taxon>Lophotrochozoa</taxon>
        <taxon>Mollusca</taxon>
        <taxon>Gastropoda</taxon>
        <taxon>Caenogastropoda</taxon>
        <taxon>Architaenioglossa</taxon>
        <taxon>Ampullarioidea</taxon>
        <taxon>Ampullariidae</taxon>
        <taxon>Pomacea</taxon>
    </lineage>
</organism>
<sequence>MPLSGSHWAPPLADFMLPQGHQPKRLNEVNPVKRKMTWDTQLQACNGEQMLTESMEHIAKRQCKDNHFAKNIFPSSAYQPHEQMEVPSLYGCLKYTTAPLEQSDSQSEISSKSQLLPFENNLLMDLSDETYSSSKHDEELDSVHSAMESDSLPESQQHRNIGYCSTPCP</sequence>
<name>A0A2T7PIL9_POMCA</name>
<evidence type="ECO:0000256" key="1">
    <source>
        <dbReference type="SAM" id="MobiDB-lite"/>
    </source>
</evidence>
<dbReference type="EMBL" id="PZQS01000003">
    <property type="protein sequence ID" value="PVD33271.1"/>
    <property type="molecule type" value="Genomic_DNA"/>
</dbReference>
<feature type="region of interest" description="Disordered" evidence="1">
    <location>
        <begin position="127"/>
        <end position="169"/>
    </location>
</feature>
<accession>A0A2T7PIL9</accession>
<dbReference type="AlphaFoldDB" id="A0A2T7PIL9"/>
<reference evidence="2 3" key="1">
    <citation type="submission" date="2018-04" db="EMBL/GenBank/DDBJ databases">
        <title>The genome of golden apple snail Pomacea canaliculata provides insight into stress tolerance and invasive adaptation.</title>
        <authorList>
            <person name="Liu C."/>
            <person name="Liu B."/>
            <person name="Ren Y."/>
            <person name="Zhang Y."/>
            <person name="Wang H."/>
            <person name="Li S."/>
            <person name="Jiang F."/>
            <person name="Yin L."/>
            <person name="Zhang G."/>
            <person name="Qian W."/>
            <person name="Fan W."/>
        </authorList>
    </citation>
    <scope>NUCLEOTIDE SEQUENCE [LARGE SCALE GENOMIC DNA]</scope>
    <source>
        <strain evidence="2">SZHN2017</strain>
        <tissue evidence="2">Muscle</tissue>
    </source>
</reference>
<dbReference type="OrthoDB" id="6122298at2759"/>
<evidence type="ECO:0000313" key="2">
    <source>
        <dbReference type="EMBL" id="PVD33271.1"/>
    </source>
</evidence>
<comment type="caution">
    <text evidence="2">The sequence shown here is derived from an EMBL/GenBank/DDBJ whole genome shotgun (WGS) entry which is preliminary data.</text>
</comment>
<proteinExistence type="predicted"/>